<protein>
    <submittedName>
        <fullName evidence="1">Uncharacterized protein</fullName>
    </submittedName>
</protein>
<keyword evidence="2" id="KW-1185">Reference proteome</keyword>
<dbReference type="EMBL" id="BPLR01000126">
    <property type="protein sequence ID" value="GIY92311.1"/>
    <property type="molecule type" value="Genomic_DNA"/>
</dbReference>
<dbReference type="AlphaFoldDB" id="A0AAV4XEC4"/>
<name>A0AAV4XEC4_CAEEX</name>
<organism evidence="1 2">
    <name type="scientific">Caerostris extrusa</name>
    <name type="common">Bark spider</name>
    <name type="synonym">Caerostris bankana</name>
    <dbReference type="NCBI Taxonomy" id="172846"/>
    <lineage>
        <taxon>Eukaryota</taxon>
        <taxon>Metazoa</taxon>
        <taxon>Ecdysozoa</taxon>
        <taxon>Arthropoda</taxon>
        <taxon>Chelicerata</taxon>
        <taxon>Arachnida</taxon>
        <taxon>Araneae</taxon>
        <taxon>Araneomorphae</taxon>
        <taxon>Entelegynae</taxon>
        <taxon>Araneoidea</taxon>
        <taxon>Araneidae</taxon>
        <taxon>Caerostris</taxon>
    </lineage>
</organism>
<comment type="caution">
    <text evidence="1">The sequence shown here is derived from an EMBL/GenBank/DDBJ whole genome shotgun (WGS) entry which is preliminary data.</text>
</comment>
<proteinExistence type="predicted"/>
<dbReference type="Proteomes" id="UP001054945">
    <property type="component" value="Unassembled WGS sequence"/>
</dbReference>
<reference evidence="1 2" key="1">
    <citation type="submission" date="2021-06" db="EMBL/GenBank/DDBJ databases">
        <title>Caerostris extrusa draft genome.</title>
        <authorList>
            <person name="Kono N."/>
            <person name="Arakawa K."/>
        </authorList>
    </citation>
    <scope>NUCLEOTIDE SEQUENCE [LARGE SCALE GENOMIC DNA]</scope>
</reference>
<accession>A0AAV4XEC4</accession>
<sequence>MTLLQWELTVSHENESSRSEKLFLSLLLEYPSGRLDSRRVRFHLTIGYTRDPRLSIAVSVILLINDMASEQAKSTAVLLSSREGSHRGALCHFQARRKSAGHLEQCLIAEQAACFCCKMPAVILGRMSFRPPKHLS</sequence>
<evidence type="ECO:0000313" key="1">
    <source>
        <dbReference type="EMBL" id="GIY92311.1"/>
    </source>
</evidence>
<evidence type="ECO:0000313" key="2">
    <source>
        <dbReference type="Proteomes" id="UP001054945"/>
    </source>
</evidence>
<gene>
    <name evidence="1" type="ORF">CEXT_237851</name>
</gene>